<reference evidence="9" key="2">
    <citation type="submission" date="2020-09" db="EMBL/GenBank/DDBJ databases">
        <authorList>
            <person name="Sun Q."/>
            <person name="Zhou Y."/>
        </authorList>
    </citation>
    <scope>NUCLEOTIDE SEQUENCE</scope>
    <source>
        <strain evidence="9">CGMCC 1.15371</strain>
    </source>
</reference>
<dbReference type="GO" id="GO:0005524">
    <property type="term" value="F:ATP binding"/>
    <property type="evidence" value="ECO:0007669"/>
    <property type="project" value="UniProtKB-UniRule"/>
</dbReference>
<name>A0A8J2YE67_9BACL</name>
<evidence type="ECO:0000313" key="9">
    <source>
        <dbReference type="EMBL" id="GGE41945.1"/>
    </source>
</evidence>
<dbReference type="InterPro" id="IPR036277">
    <property type="entry name" value="SMC_hinge_sf"/>
</dbReference>
<keyword evidence="6 7" id="KW-0238">DNA-binding</keyword>
<dbReference type="GO" id="GO:0005694">
    <property type="term" value="C:chromosome"/>
    <property type="evidence" value="ECO:0007669"/>
    <property type="project" value="InterPro"/>
</dbReference>
<feature type="coiled-coil region" evidence="7">
    <location>
        <begin position="167"/>
        <end position="225"/>
    </location>
</feature>
<accession>A0A8J2YE67</accession>
<dbReference type="InterPro" id="IPR003395">
    <property type="entry name" value="RecF/RecN/SMC_N"/>
</dbReference>
<dbReference type="GO" id="GO:0007062">
    <property type="term" value="P:sister chromatid cohesion"/>
    <property type="evidence" value="ECO:0007669"/>
    <property type="project" value="InterPro"/>
</dbReference>
<dbReference type="AlphaFoldDB" id="A0A8J2YE67"/>
<dbReference type="Gene3D" id="1.20.1060.20">
    <property type="match status" value="1"/>
</dbReference>
<keyword evidence="2 7" id="KW-0963">Cytoplasm</keyword>
<dbReference type="NCBIfam" id="TIGR02168">
    <property type="entry name" value="SMC_prok_B"/>
    <property type="match status" value="1"/>
</dbReference>
<feature type="coiled-coil region" evidence="7">
    <location>
        <begin position="269"/>
        <end position="496"/>
    </location>
</feature>
<evidence type="ECO:0000256" key="7">
    <source>
        <dbReference type="HAMAP-Rule" id="MF_01894"/>
    </source>
</evidence>
<keyword evidence="4 7" id="KW-0067">ATP-binding</keyword>
<comment type="domain">
    <text evidence="7">Contains large globular domains required for ATP hydrolysis at each terminus and a third globular domain forming a flexible hinge near the middle of the molecule. These domains are separated by coiled-coil structures.</text>
</comment>
<dbReference type="Gene3D" id="3.40.50.300">
    <property type="entry name" value="P-loop containing nucleotide triphosphate hydrolases"/>
    <property type="match status" value="2"/>
</dbReference>
<dbReference type="FunFam" id="3.40.50.300:FF:000984">
    <property type="entry name" value="Chromosome partition protein Smc"/>
    <property type="match status" value="1"/>
</dbReference>
<dbReference type="PANTHER" id="PTHR43977">
    <property type="entry name" value="STRUCTURAL MAINTENANCE OF CHROMOSOMES PROTEIN 3"/>
    <property type="match status" value="1"/>
</dbReference>
<feature type="coiled-coil region" evidence="7">
    <location>
        <begin position="925"/>
        <end position="1015"/>
    </location>
</feature>
<comment type="similarity">
    <text evidence="7">Belongs to the SMC family.</text>
</comment>
<reference evidence="9" key="1">
    <citation type="journal article" date="2014" name="Int. J. Syst. Evol. Microbiol.">
        <title>Complete genome sequence of Corynebacterium casei LMG S-19264T (=DSM 44701T), isolated from a smear-ripened cheese.</title>
        <authorList>
            <consortium name="US DOE Joint Genome Institute (JGI-PGF)"/>
            <person name="Walter F."/>
            <person name="Albersmeier A."/>
            <person name="Kalinowski J."/>
            <person name="Ruckert C."/>
        </authorList>
    </citation>
    <scope>NUCLEOTIDE SEQUENCE</scope>
    <source>
        <strain evidence="9">CGMCC 1.15371</strain>
    </source>
</reference>
<organism evidence="9 10">
    <name type="scientific">Pullulanibacillus camelliae</name>
    <dbReference type="NCBI Taxonomy" id="1707096"/>
    <lineage>
        <taxon>Bacteria</taxon>
        <taxon>Bacillati</taxon>
        <taxon>Bacillota</taxon>
        <taxon>Bacilli</taxon>
        <taxon>Bacillales</taxon>
        <taxon>Sporolactobacillaceae</taxon>
        <taxon>Pullulanibacillus</taxon>
    </lineage>
</organism>
<keyword evidence="5 7" id="KW-0175">Coiled coil</keyword>
<dbReference type="Pfam" id="PF02463">
    <property type="entry name" value="SMC_N"/>
    <property type="match status" value="2"/>
</dbReference>
<dbReference type="RefSeq" id="WP_188693231.1">
    <property type="nucleotide sequence ID" value="NZ_BMIR01000008.1"/>
</dbReference>
<protein>
    <recommendedName>
        <fullName evidence="7">Chromosome partition protein Smc</fullName>
    </recommendedName>
</protein>
<evidence type="ECO:0000256" key="2">
    <source>
        <dbReference type="ARBA" id="ARBA00022490"/>
    </source>
</evidence>
<dbReference type="GO" id="GO:0006260">
    <property type="term" value="P:DNA replication"/>
    <property type="evidence" value="ECO:0007669"/>
    <property type="project" value="UniProtKB-UniRule"/>
</dbReference>
<evidence type="ECO:0000256" key="4">
    <source>
        <dbReference type="ARBA" id="ARBA00022840"/>
    </source>
</evidence>
<dbReference type="FunFam" id="3.40.50.300:FF:000901">
    <property type="entry name" value="Chromosome partition protein Smc"/>
    <property type="match status" value="1"/>
</dbReference>
<dbReference type="GO" id="GO:0016887">
    <property type="term" value="F:ATP hydrolysis activity"/>
    <property type="evidence" value="ECO:0007669"/>
    <property type="project" value="InterPro"/>
</dbReference>
<dbReference type="InterPro" id="IPR024704">
    <property type="entry name" value="SMC"/>
</dbReference>
<evidence type="ECO:0000256" key="6">
    <source>
        <dbReference type="ARBA" id="ARBA00023125"/>
    </source>
</evidence>
<sequence length="1187" mass="135914">MFLKQLEILGFKSFAQKVTIDFVSGVTAVVGPNGSGKSNITDAIKWVLGEQSAKSLRGTKMEDIIFAGSDSKRSLNMAEVTLVLDNTDHYMNVDYTEISVTRRVFRSGESEFLLNGQRCRLKDIVDLFMDSGLGREAYSIISQGKIDEILNSKAEDKRRIFEEAAGVLKYKTRKQSAEKKLDESQENLNRVEDILYELEGQVEPLEEQASIAKDYLEKKEQLEAIEVAVLAHDIQVTHDKWEKHTETVQTLKEKEIEQASVISSTEAKHEKMRGHIQALDQSIEELQASLLLSSELLEKYEGNKKVLEERQKHAKENAEQLEERLEMLKERRSSEEALLEDEQAARDQQKQQLEVLQDELKEKTHRLNHFEQDIEAHLEQLKSDYFELLNQQASFRNESRYLTDQKEQLQSKGERIAHDYEQVKETTLTIEEKRAEAEERLQRVNEQVAENKAAFEQLTRELQSRQQTLEKLRETLQQMENVIHRAESRRDMLKEMEDDFAGFYGGVKTVLKARKSTLKGIHGAVAELVRVNKAYEVAVETALGAAMQHIVVSGETDAQQAIHYLKQRKAGRATFLPLSVIKARTVSEADLRMLREHEAFVGVGASLVSYDNQYHAIVGHLLGHILVAKDISGATALAKRVHYRYRIVTLDGDVISPGGAMSGGSRKQTTTNLLGRQREIEQLDKQLVEMKQKKADHLTKLHDVQAAIKTGREQREHQQKVLAQLEGEQREADAALKELIYDLRTSCERLALLERDREGQAHESEEMLERLNFLTKELDALAHKQTEMNAEIETITHQKKNQDETKALLQTEITDLKVAVARQQESYNSQEEKVERRQSELSAIIKELDTITEALHDLDNNLSNQQMSYEEMDRQIASCREDKEALTTWISERRKERFSLHDGLQSGELELKEIKRLYRGTEDMLRREEIALERLDVELDNLLNHLREDYELSYEAAKEKYPLELDVEEAKKQVRLLKRSIEELGTVNLGAIEEYERVSTRLKFLTEQREDLLQAKETLLGVIDEMDEEVRKRFKETFDSVREHFREVFKALFGGGKADLVLTDPEDLLYTGVDILAQPPGKKLQNLSLLSGGERALTAIALLFAILKVRPVPFCVLDEVEAALDDANVDRYAKFLKDFSLETQFIVVTHRKGTMEKADVLYGVTMQESGVSKLVSVRLEETQELVG</sequence>
<dbReference type="EMBL" id="BMIR01000008">
    <property type="protein sequence ID" value="GGE41945.1"/>
    <property type="molecule type" value="Genomic_DNA"/>
</dbReference>
<feature type="coiled-coil region" evidence="7">
    <location>
        <begin position="673"/>
        <end position="791"/>
    </location>
</feature>
<dbReference type="HAMAP" id="MF_01894">
    <property type="entry name" value="Smc_prok"/>
    <property type="match status" value="1"/>
</dbReference>
<feature type="domain" description="SMC hinge" evidence="8">
    <location>
        <begin position="519"/>
        <end position="638"/>
    </location>
</feature>
<dbReference type="Pfam" id="PF06470">
    <property type="entry name" value="SMC_hinge"/>
    <property type="match status" value="1"/>
</dbReference>
<dbReference type="SUPFAM" id="SSF75553">
    <property type="entry name" value="Smc hinge domain"/>
    <property type="match status" value="1"/>
</dbReference>
<comment type="subcellular location">
    <subcellularLocation>
        <location evidence="1 7">Cytoplasm</location>
    </subcellularLocation>
</comment>
<dbReference type="Proteomes" id="UP000628775">
    <property type="component" value="Unassembled WGS sequence"/>
</dbReference>
<feature type="binding site" evidence="7">
    <location>
        <begin position="32"/>
        <end position="39"/>
    </location>
    <ligand>
        <name>ATP</name>
        <dbReference type="ChEBI" id="CHEBI:30616"/>
    </ligand>
</feature>
<feature type="coiled-coil region" evidence="7">
    <location>
        <begin position="820"/>
        <end position="875"/>
    </location>
</feature>
<dbReference type="InterPro" id="IPR027417">
    <property type="entry name" value="P-loop_NTPase"/>
</dbReference>
<comment type="function">
    <text evidence="7">Required for chromosome condensation and partitioning.</text>
</comment>
<dbReference type="GO" id="GO:0007059">
    <property type="term" value="P:chromosome segregation"/>
    <property type="evidence" value="ECO:0007669"/>
    <property type="project" value="UniProtKB-UniRule"/>
</dbReference>
<keyword evidence="3 7" id="KW-0547">Nucleotide-binding</keyword>
<evidence type="ECO:0000259" key="8">
    <source>
        <dbReference type="SMART" id="SM00968"/>
    </source>
</evidence>
<dbReference type="SUPFAM" id="SSF52540">
    <property type="entry name" value="P-loop containing nucleoside triphosphate hydrolases"/>
    <property type="match status" value="1"/>
</dbReference>
<gene>
    <name evidence="7 9" type="primary">smc</name>
    <name evidence="9" type="ORF">GCM10011391_20880</name>
</gene>
<dbReference type="InterPro" id="IPR010935">
    <property type="entry name" value="SMC_hinge"/>
</dbReference>
<evidence type="ECO:0000256" key="3">
    <source>
        <dbReference type="ARBA" id="ARBA00022741"/>
    </source>
</evidence>
<dbReference type="PIRSF" id="PIRSF005719">
    <property type="entry name" value="SMC"/>
    <property type="match status" value="1"/>
</dbReference>
<keyword evidence="10" id="KW-1185">Reference proteome</keyword>
<dbReference type="Gene3D" id="3.30.70.1620">
    <property type="match status" value="1"/>
</dbReference>
<dbReference type="GO" id="GO:0005737">
    <property type="term" value="C:cytoplasm"/>
    <property type="evidence" value="ECO:0007669"/>
    <property type="project" value="UniProtKB-SubCell"/>
</dbReference>
<dbReference type="SMART" id="SM00968">
    <property type="entry name" value="SMC_hinge"/>
    <property type="match status" value="1"/>
</dbReference>
<comment type="subunit">
    <text evidence="7">Homodimer.</text>
</comment>
<dbReference type="GO" id="GO:0030261">
    <property type="term" value="P:chromosome condensation"/>
    <property type="evidence" value="ECO:0007669"/>
    <property type="project" value="InterPro"/>
</dbReference>
<dbReference type="GO" id="GO:0003677">
    <property type="term" value="F:DNA binding"/>
    <property type="evidence" value="ECO:0007669"/>
    <property type="project" value="UniProtKB-UniRule"/>
</dbReference>
<dbReference type="InterPro" id="IPR011890">
    <property type="entry name" value="SMC_prok"/>
</dbReference>
<evidence type="ECO:0000256" key="1">
    <source>
        <dbReference type="ARBA" id="ARBA00004496"/>
    </source>
</evidence>
<proteinExistence type="inferred from homology"/>
<dbReference type="CDD" id="cd03278">
    <property type="entry name" value="ABC_SMC_barmotin"/>
    <property type="match status" value="2"/>
</dbReference>
<comment type="caution">
    <text evidence="9">The sequence shown here is derived from an EMBL/GenBank/DDBJ whole genome shotgun (WGS) entry which is preliminary data.</text>
</comment>
<evidence type="ECO:0000256" key="5">
    <source>
        <dbReference type="ARBA" id="ARBA00023054"/>
    </source>
</evidence>
<evidence type="ECO:0000313" key="10">
    <source>
        <dbReference type="Proteomes" id="UP000628775"/>
    </source>
</evidence>